<keyword evidence="1" id="KW-0489">Methyltransferase</keyword>
<dbReference type="SUPFAM" id="SSF53335">
    <property type="entry name" value="S-adenosyl-L-methionine-dependent methyltransferases"/>
    <property type="match status" value="1"/>
</dbReference>
<gene>
    <name evidence="1" type="ORF">G7B40_021755</name>
</gene>
<dbReference type="InterPro" id="IPR029063">
    <property type="entry name" value="SAM-dependent_MTases_sf"/>
</dbReference>
<dbReference type="RefSeq" id="WP_208341465.1">
    <property type="nucleotide sequence ID" value="NZ_CAWQFN010000903.1"/>
</dbReference>
<comment type="caution">
    <text evidence="1">The sequence shown here is derived from an EMBL/GenBank/DDBJ whole genome shotgun (WGS) entry which is preliminary data.</text>
</comment>
<dbReference type="AlphaFoldDB" id="A0AAP5MBR0"/>
<dbReference type="EMBL" id="JAALHA020000011">
    <property type="protein sequence ID" value="MDR9897169.1"/>
    <property type="molecule type" value="Genomic_DNA"/>
</dbReference>
<protein>
    <submittedName>
        <fullName evidence="1">Class I SAM-dependent methyltransferase</fullName>
    </submittedName>
</protein>
<evidence type="ECO:0000313" key="1">
    <source>
        <dbReference type="EMBL" id="MDR9897169.1"/>
    </source>
</evidence>
<dbReference type="GO" id="GO:0008168">
    <property type="term" value="F:methyltransferase activity"/>
    <property type="evidence" value="ECO:0007669"/>
    <property type="project" value="UniProtKB-KW"/>
</dbReference>
<keyword evidence="2" id="KW-1185">Reference proteome</keyword>
<sequence>MKYPSKLLYPLDIDPRNSEFAGPYEIGYEHLFQLFPNLDHQFVPLEVGAMIENGGISHLELTILAVLTRWLQPKRILEIGTFHGWTSHNLALQLDDDAQLVTINLPDGQRPRLNSDAWNARYFPVSEPQLLFEGHATANRIIQIKADTANLNANDFSDKFDLIFIDGSHSFAYVENDTQLALSIANEKAIILWHDYGKPAHWAGVTEYLHRSSREGKLWPLYWLHYTDLQTSLVLYIRGLKFSNISMLPPQP</sequence>
<proteinExistence type="predicted"/>
<name>A0AAP5MBR0_9CYAN</name>
<evidence type="ECO:0000313" key="2">
    <source>
        <dbReference type="Proteomes" id="UP000667802"/>
    </source>
</evidence>
<keyword evidence="1" id="KW-0808">Transferase</keyword>
<reference evidence="2" key="1">
    <citation type="journal article" date="2021" name="Science">
        <title>Hunting the eagle killer: A cyanobacterial neurotoxin causes vacuolar myelinopathy.</title>
        <authorList>
            <person name="Breinlinger S."/>
            <person name="Phillips T.J."/>
            <person name="Haram B.N."/>
            <person name="Mares J."/>
            <person name="Martinez Yerena J.A."/>
            <person name="Hrouzek P."/>
            <person name="Sobotka R."/>
            <person name="Henderson W.M."/>
            <person name="Schmieder P."/>
            <person name="Williams S.M."/>
            <person name="Lauderdale J.D."/>
            <person name="Wilde H.D."/>
            <person name="Gerrin W."/>
            <person name="Kust A."/>
            <person name="Washington J.W."/>
            <person name="Wagner C."/>
            <person name="Geier B."/>
            <person name="Liebeke M."/>
            <person name="Enke H."/>
            <person name="Niedermeyer T.H.J."/>
            <person name="Wilde S.B."/>
        </authorList>
    </citation>
    <scope>NUCLEOTIDE SEQUENCE [LARGE SCALE GENOMIC DNA]</scope>
    <source>
        <strain evidence="2">Thurmond2011</strain>
    </source>
</reference>
<dbReference type="Pfam" id="PF13578">
    <property type="entry name" value="Methyltransf_24"/>
    <property type="match status" value="1"/>
</dbReference>
<dbReference type="Proteomes" id="UP000667802">
    <property type="component" value="Unassembled WGS sequence"/>
</dbReference>
<dbReference type="Gene3D" id="3.40.50.150">
    <property type="entry name" value="Vaccinia Virus protein VP39"/>
    <property type="match status" value="1"/>
</dbReference>
<organism evidence="1 2">
    <name type="scientific">Aetokthonos hydrillicola Thurmond2011</name>
    <dbReference type="NCBI Taxonomy" id="2712845"/>
    <lineage>
        <taxon>Bacteria</taxon>
        <taxon>Bacillati</taxon>
        <taxon>Cyanobacteriota</taxon>
        <taxon>Cyanophyceae</taxon>
        <taxon>Nostocales</taxon>
        <taxon>Hapalosiphonaceae</taxon>
        <taxon>Aetokthonos</taxon>
    </lineage>
</organism>
<accession>A0AAP5MBR0</accession>
<dbReference type="GO" id="GO:0032259">
    <property type="term" value="P:methylation"/>
    <property type="evidence" value="ECO:0007669"/>
    <property type="project" value="UniProtKB-KW"/>
</dbReference>